<dbReference type="PANTHER" id="PTHR10229">
    <property type="entry name" value="GTP-BINDING PROTEIN HFLX"/>
    <property type="match status" value="1"/>
</dbReference>
<protein>
    <submittedName>
        <fullName evidence="2">GTPase HflX</fullName>
    </submittedName>
</protein>
<evidence type="ECO:0000259" key="1">
    <source>
        <dbReference type="PROSITE" id="PS51705"/>
    </source>
</evidence>
<organism evidence="2">
    <name type="scientific">bioreactor metagenome</name>
    <dbReference type="NCBI Taxonomy" id="1076179"/>
    <lineage>
        <taxon>unclassified sequences</taxon>
        <taxon>metagenomes</taxon>
        <taxon>ecological metagenomes</taxon>
    </lineage>
</organism>
<feature type="domain" description="Hflx-type G" evidence="1">
    <location>
        <begin position="1"/>
        <end position="161"/>
    </location>
</feature>
<evidence type="ECO:0000313" key="2">
    <source>
        <dbReference type="EMBL" id="MPM78434.1"/>
    </source>
</evidence>
<dbReference type="InterPro" id="IPR016496">
    <property type="entry name" value="GTPase_HflX"/>
</dbReference>
<sequence>MVGYTNAGKSTLLNRLTDAGVLAENKLFATLDTTTRILKLPAGTEILLTDTVGFIRKLPHHLIRAFRATLEEMKYADILLHVVDASNIDRQEQMVTVYDTLKELGCDHTPVITVYNKMDRNVELPLTRDFNARYEARISALEGNGIEGMLLTIEKLINSFKKDIEVLIPYSDGKTASMIYARCEIISEEHTETGIKLKLSADDEMEKRLENYLI</sequence>
<reference evidence="2" key="1">
    <citation type="submission" date="2019-08" db="EMBL/GenBank/DDBJ databases">
        <authorList>
            <person name="Kucharzyk K."/>
            <person name="Murdoch R.W."/>
            <person name="Higgins S."/>
            <person name="Loffler F."/>
        </authorList>
    </citation>
    <scope>NUCLEOTIDE SEQUENCE</scope>
</reference>
<dbReference type="Pfam" id="PF01926">
    <property type="entry name" value="MMR_HSR1"/>
    <property type="match status" value="1"/>
</dbReference>
<accession>A0A645CNI1</accession>
<dbReference type="EMBL" id="VSSQ01028638">
    <property type="protein sequence ID" value="MPM78434.1"/>
    <property type="molecule type" value="Genomic_DNA"/>
</dbReference>
<dbReference type="Gene3D" id="3.40.50.300">
    <property type="entry name" value="P-loop containing nucleotide triphosphate hydrolases"/>
    <property type="match status" value="1"/>
</dbReference>
<dbReference type="AlphaFoldDB" id="A0A645CNI1"/>
<comment type="caution">
    <text evidence="2">The sequence shown here is derived from an EMBL/GenBank/DDBJ whole genome shotgun (WGS) entry which is preliminary data.</text>
</comment>
<dbReference type="SUPFAM" id="SSF52540">
    <property type="entry name" value="P-loop containing nucleoside triphosphate hydrolases"/>
    <property type="match status" value="1"/>
</dbReference>
<dbReference type="GO" id="GO:0043022">
    <property type="term" value="F:ribosome binding"/>
    <property type="evidence" value="ECO:0007669"/>
    <property type="project" value="TreeGrafter"/>
</dbReference>
<dbReference type="PROSITE" id="PS51705">
    <property type="entry name" value="G_HFLX"/>
    <property type="match status" value="1"/>
</dbReference>
<proteinExistence type="predicted"/>
<name>A0A645CNI1_9ZZZZ</name>
<dbReference type="GO" id="GO:0005737">
    <property type="term" value="C:cytoplasm"/>
    <property type="evidence" value="ECO:0007669"/>
    <property type="project" value="TreeGrafter"/>
</dbReference>
<dbReference type="PANTHER" id="PTHR10229:SF0">
    <property type="entry name" value="GTP-BINDING PROTEIN 6-RELATED"/>
    <property type="match status" value="1"/>
</dbReference>
<dbReference type="GO" id="GO:0005525">
    <property type="term" value="F:GTP binding"/>
    <property type="evidence" value="ECO:0007669"/>
    <property type="project" value="InterPro"/>
</dbReference>
<dbReference type="CDD" id="cd01878">
    <property type="entry name" value="HflX"/>
    <property type="match status" value="1"/>
</dbReference>
<dbReference type="InterPro" id="IPR030394">
    <property type="entry name" value="G_HFLX_dom"/>
</dbReference>
<dbReference type="InterPro" id="IPR006073">
    <property type="entry name" value="GTP-bd"/>
</dbReference>
<dbReference type="InterPro" id="IPR027417">
    <property type="entry name" value="P-loop_NTPase"/>
</dbReference>
<gene>
    <name evidence="2" type="primary">hflX_32</name>
    <name evidence="2" type="ORF">SDC9_125445</name>
</gene>